<dbReference type="EMBL" id="JAUQSZ010000005">
    <property type="protein sequence ID" value="MDO7842444.1"/>
    <property type="molecule type" value="Genomic_DNA"/>
</dbReference>
<comment type="caution">
    <text evidence="2">The sequence shown here is derived from an EMBL/GenBank/DDBJ whole genome shotgun (WGS) entry which is preliminary data.</text>
</comment>
<sequence>MIAAYAQQPFALSLSKGCPSLRPLKEGQGFDKLSPNGERFHP</sequence>
<gene>
    <name evidence="2" type="ORF">Q5H94_08895</name>
</gene>
<reference evidence="2" key="1">
    <citation type="submission" date="2023-07" db="EMBL/GenBank/DDBJ databases">
        <authorList>
            <person name="Kim M.K."/>
        </authorList>
    </citation>
    <scope>NUCLEOTIDE SEQUENCE</scope>
    <source>
        <strain evidence="2">CA1-15</strain>
    </source>
</reference>
<dbReference type="Proteomes" id="UP001176468">
    <property type="component" value="Unassembled WGS sequence"/>
</dbReference>
<evidence type="ECO:0000313" key="3">
    <source>
        <dbReference type="Proteomes" id="UP001176468"/>
    </source>
</evidence>
<feature type="region of interest" description="Disordered" evidence="1">
    <location>
        <begin position="23"/>
        <end position="42"/>
    </location>
</feature>
<organism evidence="2 3">
    <name type="scientific">Sphingomonas immobilis</name>
    <dbReference type="NCBI Taxonomy" id="3063997"/>
    <lineage>
        <taxon>Bacteria</taxon>
        <taxon>Pseudomonadati</taxon>
        <taxon>Pseudomonadota</taxon>
        <taxon>Alphaproteobacteria</taxon>
        <taxon>Sphingomonadales</taxon>
        <taxon>Sphingomonadaceae</taxon>
        <taxon>Sphingomonas</taxon>
    </lineage>
</organism>
<accession>A0ABT8ZXY5</accession>
<evidence type="ECO:0000313" key="2">
    <source>
        <dbReference type="EMBL" id="MDO7842444.1"/>
    </source>
</evidence>
<protein>
    <submittedName>
        <fullName evidence="2">Uncharacterized protein</fullName>
    </submittedName>
</protein>
<proteinExistence type="predicted"/>
<evidence type="ECO:0000256" key="1">
    <source>
        <dbReference type="SAM" id="MobiDB-lite"/>
    </source>
</evidence>
<keyword evidence="3" id="KW-1185">Reference proteome</keyword>
<name>A0ABT8ZXY5_9SPHN</name>